<dbReference type="EMBL" id="FO818637">
    <property type="protein sequence ID" value="CDM89218.1"/>
    <property type="molecule type" value="Genomic_DNA"/>
</dbReference>
<name>A0A0B6X920_XENBV</name>
<dbReference type="AlphaFoldDB" id="A0A0B6X920"/>
<reference evidence="1 2" key="1">
    <citation type="submission" date="2014-02" db="EMBL/GenBank/DDBJ databases">
        <authorList>
            <person name="Genoscope - CEA"/>
        </authorList>
    </citation>
    <scope>NUCLEOTIDE SEQUENCE [LARGE SCALE GENOMIC DNA]</scope>
    <source>
        <strain evidence="1 2">CS03</strain>
    </source>
</reference>
<accession>A0A0B6X920</accession>
<dbReference type="KEGG" id="xbv:XBW1_1861"/>
<proteinExistence type="predicted"/>
<sequence length="104" mass="11775">MVKRFSFLPSSRYVKTQLTPPTLDAFALNPAPSAKNSILSLSLPCKILSFLSLSLFSSVVMITQNIYTNVYTNVYTQCAARTKKRQQTLEQYTYKKSVNDLILN</sequence>
<gene>
    <name evidence="1" type="ORF">XBW1_1861</name>
</gene>
<organism evidence="1 2">
    <name type="scientific">Xenorhabdus bovienii</name>
    <name type="common">Xenorhabdus nematophila subsp. bovienii</name>
    <dbReference type="NCBI Taxonomy" id="40576"/>
    <lineage>
        <taxon>Bacteria</taxon>
        <taxon>Pseudomonadati</taxon>
        <taxon>Pseudomonadota</taxon>
        <taxon>Gammaproteobacteria</taxon>
        <taxon>Enterobacterales</taxon>
        <taxon>Morganellaceae</taxon>
        <taxon>Xenorhabdus</taxon>
    </lineage>
</organism>
<evidence type="ECO:0000313" key="2">
    <source>
        <dbReference type="Proteomes" id="UP000032930"/>
    </source>
</evidence>
<dbReference type="Proteomes" id="UP000032930">
    <property type="component" value="Chromosome"/>
</dbReference>
<protein>
    <submittedName>
        <fullName evidence="1">Uncharacterized protein</fullName>
    </submittedName>
</protein>
<evidence type="ECO:0000313" key="1">
    <source>
        <dbReference type="EMBL" id="CDM89218.1"/>
    </source>
</evidence>